<reference evidence="7 8" key="1">
    <citation type="submission" date="2016-10" db="EMBL/GenBank/DDBJ databases">
        <authorList>
            <person name="de Groot N.N."/>
        </authorList>
    </citation>
    <scope>NUCLEOTIDE SEQUENCE [LARGE SCALE GENOMIC DNA]</scope>
    <source>
        <strain evidence="7 8">CGMCC 4.1859</strain>
    </source>
</reference>
<dbReference type="Pfam" id="PF00534">
    <property type="entry name" value="Glycos_transf_1"/>
    <property type="match status" value="1"/>
</dbReference>
<dbReference type="GO" id="GO:0016757">
    <property type="term" value="F:glycosyltransferase activity"/>
    <property type="evidence" value="ECO:0007669"/>
    <property type="project" value="UniProtKB-KW"/>
</dbReference>
<proteinExistence type="predicted"/>
<evidence type="ECO:0000256" key="2">
    <source>
        <dbReference type="ARBA" id="ARBA00022676"/>
    </source>
</evidence>
<dbReference type="SUPFAM" id="SSF53756">
    <property type="entry name" value="UDP-Glycosyltransferase/glycogen phosphorylase"/>
    <property type="match status" value="1"/>
</dbReference>
<dbReference type="Pfam" id="PF13439">
    <property type="entry name" value="Glyco_transf_4"/>
    <property type="match status" value="1"/>
</dbReference>
<protein>
    <recommendedName>
        <fullName evidence="1">D-inositol 3-phosphate glycosyltransferase</fullName>
    </recommendedName>
</protein>
<dbReference type="Gene3D" id="3.40.50.2000">
    <property type="entry name" value="Glycogen Phosphorylase B"/>
    <property type="match status" value="2"/>
</dbReference>
<evidence type="ECO:0000259" key="6">
    <source>
        <dbReference type="Pfam" id="PF13439"/>
    </source>
</evidence>
<evidence type="ECO:0000256" key="4">
    <source>
        <dbReference type="SAM" id="MobiDB-lite"/>
    </source>
</evidence>
<dbReference type="AlphaFoldDB" id="A0A1G7VUS0"/>
<dbReference type="CDD" id="cd03820">
    <property type="entry name" value="GT4_AmsD-like"/>
    <property type="match status" value="1"/>
</dbReference>
<organism evidence="7 8">
    <name type="scientific">Streptomyces griseoaurantiacus</name>
    <dbReference type="NCBI Taxonomy" id="68213"/>
    <lineage>
        <taxon>Bacteria</taxon>
        <taxon>Bacillati</taxon>
        <taxon>Actinomycetota</taxon>
        <taxon>Actinomycetes</taxon>
        <taxon>Kitasatosporales</taxon>
        <taxon>Streptomycetaceae</taxon>
        <taxon>Streptomyces</taxon>
        <taxon>Streptomyces aurantiacus group</taxon>
    </lineage>
</organism>
<gene>
    <name evidence="7" type="ORF">SAMN05216260_12464</name>
</gene>
<evidence type="ECO:0000256" key="1">
    <source>
        <dbReference type="ARBA" id="ARBA00021292"/>
    </source>
</evidence>
<dbReference type="EMBL" id="FNAX01000024">
    <property type="protein sequence ID" value="SDG63427.1"/>
    <property type="molecule type" value="Genomic_DNA"/>
</dbReference>
<name>A0A1G7VUS0_9ACTN</name>
<accession>A0A1G7VUS0</accession>
<sequence length="699" mass="75028">MKIAFLINNAYGIGGTIRATANLSGAFAERGHEVEVVSVNRPQDAPRFAFDPRVTLTPLVDTRAGSPGHEGGHELTRRPTTMFGYSLSEPHTALQDHRIAEHLTGTDADVVIATRPDLNGYLARDGRHGRFLRLGQEHLSLAAHRDQVRADQNAAVLGLDAFLTVSEADAAAYRAALPRARTRILCIPNSVPTPDVAPAGLDSRTIVAAGRLIPVKRYDRLVTAFAKVAAEHPDWTLRLYGRGAQKTALRERIDELGLYDRAFLMGAVSPIETEWAKGAVAAVSSDMESFGMTIVEAMHCGVPVVATDCPHGPAEIITHERDGLLTPLSGDADALADALKRLIADEPLRRRLGAAAREKARAYAPDAIAARYETLFEELTRARRRTLSGAASRVRERLARERRARGPRAGGRGASAPTALAPSSPPGPLALCATATADGGLLVRPGPGGRLPGGPRELLLRLRHDPEGRELRVPVPEGGADRRVPLSRAEHVLPEGRWDCYLVPAGGTAARRWRITARIVEQAALLGREPDVGPHGVSSWIPYTTTDGFLALRTWLRPAHAEVERIHVGRDDQEALTVTATLYGTEAVPPRDARVTATTRSGRAPEIVVPARPTAGAGFTFVLPYAEPVRRGTGEDEPWDLRLTGPGLPAPVPLGRIGGDVADRRRTDVLPATTVGGHRVRPCFTADNALALSVCPETA</sequence>
<evidence type="ECO:0000313" key="8">
    <source>
        <dbReference type="Proteomes" id="UP000198614"/>
    </source>
</evidence>
<dbReference type="Proteomes" id="UP000198614">
    <property type="component" value="Unassembled WGS sequence"/>
</dbReference>
<feature type="region of interest" description="Disordered" evidence="4">
    <location>
        <begin position="387"/>
        <end position="425"/>
    </location>
</feature>
<evidence type="ECO:0000313" key="7">
    <source>
        <dbReference type="EMBL" id="SDG63427.1"/>
    </source>
</evidence>
<feature type="domain" description="Glycosyltransferase subfamily 4-like N-terminal" evidence="6">
    <location>
        <begin position="13"/>
        <end position="193"/>
    </location>
</feature>
<evidence type="ECO:0000256" key="3">
    <source>
        <dbReference type="ARBA" id="ARBA00022679"/>
    </source>
</evidence>
<dbReference type="PANTHER" id="PTHR12526">
    <property type="entry name" value="GLYCOSYLTRANSFERASE"/>
    <property type="match status" value="1"/>
</dbReference>
<dbReference type="OrthoDB" id="570545at2"/>
<feature type="domain" description="Glycosyl transferase family 1" evidence="5">
    <location>
        <begin position="202"/>
        <end position="358"/>
    </location>
</feature>
<dbReference type="InterPro" id="IPR028098">
    <property type="entry name" value="Glyco_trans_4-like_N"/>
</dbReference>
<dbReference type="InterPro" id="IPR001296">
    <property type="entry name" value="Glyco_trans_1"/>
</dbReference>
<keyword evidence="2" id="KW-0328">Glycosyltransferase</keyword>
<dbReference type="PANTHER" id="PTHR12526:SF627">
    <property type="entry name" value="D-RHAMNOSYLTRANSFERASE WBPZ"/>
    <property type="match status" value="1"/>
</dbReference>
<keyword evidence="3 7" id="KW-0808">Transferase</keyword>
<evidence type="ECO:0000259" key="5">
    <source>
        <dbReference type="Pfam" id="PF00534"/>
    </source>
</evidence>